<reference evidence="7 8" key="1">
    <citation type="submission" date="2019-02" db="EMBL/GenBank/DDBJ databases">
        <title>Genome sequencing of the rare red list fungi Phellinidium pouzarii.</title>
        <authorList>
            <person name="Buettner E."/>
            <person name="Kellner H."/>
        </authorList>
    </citation>
    <scope>NUCLEOTIDE SEQUENCE [LARGE SCALE GENOMIC DNA]</scope>
    <source>
        <strain evidence="7 8">DSM 108285</strain>
    </source>
</reference>
<dbReference type="EMBL" id="SGPK01001244">
    <property type="protein sequence ID" value="THG93668.1"/>
    <property type="molecule type" value="Genomic_DNA"/>
</dbReference>
<dbReference type="PANTHER" id="PTHR13477:SF0">
    <property type="entry name" value="LARGE RIBOSOMAL SUBUNIT PROTEIN ML49"/>
    <property type="match status" value="1"/>
</dbReference>
<evidence type="ECO:0000256" key="4">
    <source>
        <dbReference type="ARBA" id="ARBA00023128"/>
    </source>
</evidence>
<proteinExistence type="inferred from homology"/>
<dbReference type="GO" id="GO:0006412">
    <property type="term" value="P:translation"/>
    <property type="evidence" value="ECO:0007669"/>
    <property type="project" value="InterPro"/>
</dbReference>
<evidence type="ECO:0000256" key="6">
    <source>
        <dbReference type="ARBA" id="ARBA00035191"/>
    </source>
</evidence>
<comment type="caution">
    <text evidence="7">The sequence shown here is derived from an EMBL/GenBank/DDBJ whole genome shotgun (WGS) entry which is preliminary data.</text>
</comment>
<dbReference type="PANTHER" id="PTHR13477">
    <property type="entry name" value="MITOCHONDRIAL 39S RIBOSOMAL PROTEIN L49"/>
    <property type="match status" value="1"/>
</dbReference>
<comment type="subcellular location">
    <subcellularLocation>
        <location evidence="1">Mitochondrion</location>
    </subcellularLocation>
</comment>
<dbReference type="Proteomes" id="UP000308199">
    <property type="component" value="Unassembled WGS sequence"/>
</dbReference>
<dbReference type="GO" id="GO:0003735">
    <property type="term" value="F:structural constituent of ribosome"/>
    <property type="evidence" value="ECO:0007669"/>
    <property type="project" value="InterPro"/>
</dbReference>
<dbReference type="Pfam" id="PF05046">
    <property type="entry name" value="Img2"/>
    <property type="match status" value="1"/>
</dbReference>
<accession>A0A4S4K770</accession>
<evidence type="ECO:0000313" key="8">
    <source>
        <dbReference type="Proteomes" id="UP000308199"/>
    </source>
</evidence>
<evidence type="ECO:0000256" key="1">
    <source>
        <dbReference type="ARBA" id="ARBA00004173"/>
    </source>
</evidence>
<evidence type="ECO:0000313" key="7">
    <source>
        <dbReference type="EMBL" id="THG93668.1"/>
    </source>
</evidence>
<dbReference type="Gene3D" id="3.30.780.10">
    <property type="entry name" value="SUI1-like domain"/>
    <property type="match status" value="1"/>
</dbReference>
<dbReference type="InterPro" id="IPR007740">
    <property type="entry name" value="Ribosomal_mL49"/>
</dbReference>
<evidence type="ECO:0000256" key="5">
    <source>
        <dbReference type="ARBA" id="ARBA00023274"/>
    </source>
</evidence>
<organism evidence="7 8">
    <name type="scientific">Phellinidium pouzarii</name>
    <dbReference type="NCBI Taxonomy" id="167371"/>
    <lineage>
        <taxon>Eukaryota</taxon>
        <taxon>Fungi</taxon>
        <taxon>Dikarya</taxon>
        <taxon>Basidiomycota</taxon>
        <taxon>Agaricomycotina</taxon>
        <taxon>Agaricomycetes</taxon>
        <taxon>Hymenochaetales</taxon>
        <taxon>Hymenochaetaceae</taxon>
        <taxon>Phellinidium</taxon>
    </lineage>
</organism>
<evidence type="ECO:0000256" key="3">
    <source>
        <dbReference type="ARBA" id="ARBA00022980"/>
    </source>
</evidence>
<keyword evidence="8" id="KW-1185">Reference proteome</keyword>
<evidence type="ECO:0000256" key="2">
    <source>
        <dbReference type="ARBA" id="ARBA00005677"/>
    </source>
</evidence>
<gene>
    <name evidence="7" type="ORF">EW145_g8314</name>
</gene>
<keyword evidence="3" id="KW-0689">Ribosomal protein</keyword>
<dbReference type="OrthoDB" id="19439at2759"/>
<dbReference type="GO" id="GO:0005762">
    <property type="term" value="C:mitochondrial large ribosomal subunit"/>
    <property type="evidence" value="ECO:0007669"/>
    <property type="project" value="TreeGrafter"/>
</dbReference>
<keyword evidence="5" id="KW-0687">Ribonucleoprotein</keyword>
<keyword evidence="4" id="KW-0496">Mitochondrion</keyword>
<sequence length="122" mass="13582">MSINIVSNLKRLLSSSRSSPFYSTISSSPRPLSYPYFVPRNSKGSLPVYSDIRNGGSRYLVLVKNIRGNVNALRDDLASSLFEQGSEDAARLKASVLRSDTLVLASGRCKHRVMDWLRLKGF</sequence>
<comment type="similarity">
    <text evidence="2">Belongs to the mitochondrion-specific ribosomal protein mL49 family.</text>
</comment>
<protein>
    <recommendedName>
        <fullName evidence="6">Large ribosomal subunit protein mL49</fullName>
    </recommendedName>
</protein>
<name>A0A4S4K770_9AGAM</name>
<dbReference type="AlphaFoldDB" id="A0A4S4K770"/>